<name>A0ABN9T9J2_9DINO</name>
<protein>
    <recommendedName>
        <fullName evidence="4">NAD(P)-binding domain-containing protein</fullName>
    </recommendedName>
</protein>
<feature type="compositionally biased region" description="Basic residues" evidence="1">
    <location>
        <begin position="334"/>
        <end position="347"/>
    </location>
</feature>
<evidence type="ECO:0000313" key="3">
    <source>
        <dbReference type="Proteomes" id="UP001189429"/>
    </source>
</evidence>
<feature type="region of interest" description="Disordered" evidence="1">
    <location>
        <begin position="656"/>
        <end position="691"/>
    </location>
</feature>
<gene>
    <name evidence="2" type="ORF">PCOR1329_LOCUS36909</name>
</gene>
<reference evidence="2" key="1">
    <citation type="submission" date="2023-10" db="EMBL/GenBank/DDBJ databases">
        <authorList>
            <person name="Chen Y."/>
            <person name="Shah S."/>
            <person name="Dougan E. K."/>
            <person name="Thang M."/>
            <person name="Chan C."/>
        </authorList>
    </citation>
    <scope>NUCLEOTIDE SEQUENCE [LARGE SCALE GENOMIC DNA]</scope>
</reference>
<feature type="region of interest" description="Disordered" evidence="1">
    <location>
        <begin position="378"/>
        <end position="418"/>
    </location>
</feature>
<keyword evidence="3" id="KW-1185">Reference proteome</keyword>
<feature type="compositionally biased region" description="Low complexity" evidence="1">
    <location>
        <begin position="407"/>
        <end position="418"/>
    </location>
</feature>
<organism evidence="2 3">
    <name type="scientific">Prorocentrum cordatum</name>
    <dbReference type="NCBI Taxonomy" id="2364126"/>
    <lineage>
        <taxon>Eukaryota</taxon>
        <taxon>Sar</taxon>
        <taxon>Alveolata</taxon>
        <taxon>Dinophyceae</taxon>
        <taxon>Prorocentrales</taxon>
        <taxon>Prorocentraceae</taxon>
        <taxon>Prorocentrum</taxon>
    </lineage>
</organism>
<feature type="region of interest" description="Disordered" evidence="1">
    <location>
        <begin position="274"/>
        <end position="352"/>
    </location>
</feature>
<dbReference type="Proteomes" id="UP001189429">
    <property type="component" value="Unassembled WGS sequence"/>
</dbReference>
<dbReference type="InterPro" id="IPR036291">
    <property type="entry name" value="NAD(P)-bd_dom_sf"/>
</dbReference>
<feature type="compositionally biased region" description="Low complexity" evidence="1">
    <location>
        <begin position="656"/>
        <end position="672"/>
    </location>
</feature>
<proteinExistence type="predicted"/>
<evidence type="ECO:0008006" key="4">
    <source>
        <dbReference type="Google" id="ProtNLM"/>
    </source>
</evidence>
<dbReference type="SUPFAM" id="SSF51735">
    <property type="entry name" value="NAD(P)-binding Rossmann-fold domains"/>
    <property type="match status" value="1"/>
</dbReference>
<evidence type="ECO:0000256" key="1">
    <source>
        <dbReference type="SAM" id="MobiDB-lite"/>
    </source>
</evidence>
<dbReference type="Gene3D" id="3.40.50.720">
    <property type="entry name" value="NAD(P)-binding Rossmann-like Domain"/>
    <property type="match status" value="1"/>
</dbReference>
<sequence length="715" mass="74492">MGMNGKLPNGGGHGEIGYHLALLLRSRSVQVTLIQDSAAKMNTPPFNSYGDLEAAGVTVKYADLAGGGLAAALEGVSPCTHVFDNQNVCPRDVQNAVAAWSPKNYSYVSSGGMYKVVGDYAMSESNPVKPDNKQLANENAAKALGLPLTAFRPQYIYGPKTNKREYIDWFLHRILGDVPIPLPKTCSEDGSLKTTLTNAKGILQCEVRGTRQFGPSCGVRGWGDIPRALMEACQALAFGLAGSSAVCVQGQSDWALQAGTTDVVLFSQRELDRVTGSGPSSRVAFVRSHGPQPSSPSPPPQPRPRGGPAALGRRARAPDARGPMPERPPAAARPPRRGRPRRARRGAASRPAAAAAPAAALLAAAARALAAPAAPAGLGAPPAAPPAGPRAAASSRRGRRAARRGGRAAPAAAAVGPRRGAAAGAAAAGGGCVAAGLRLGAAGPAAGPGGGAGPRRPGRVLRGLRAHLEVLFASRLPAHAVERLPVRAGGRGRPGAGVAVHRGDHLLFLSSDRVQAAAYEDGLGERHLPGHRLCRAGRGVQNHILAAVGAAAAVCAVQLRLRVDAGELQGFHPCHDVWLRSRHHSGRVPGYSGQVGWGRGRPALVCVCWQHCRHGGPSEGGDGRGAGCGQEVRRERARRLHCRKAVSRYFFASRPSSSPFFCSSSPSSSLRSFSHRQCARRRRSEPAGTEAGQRETLRVYLGCLPSLALPRLGLL</sequence>
<accession>A0ABN9T9J2</accession>
<evidence type="ECO:0000313" key="2">
    <source>
        <dbReference type="EMBL" id="CAK0841815.1"/>
    </source>
</evidence>
<feature type="compositionally biased region" description="Basic residues" evidence="1">
    <location>
        <begin position="396"/>
        <end position="406"/>
    </location>
</feature>
<comment type="caution">
    <text evidence="2">The sequence shown here is derived from an EMBL/GenBank/DDBJ whole genome shotgun (WGS) entry which is preliminary data.</text>
</comment>
<feature type="compositionally biased region" description="Basic residues" evidence="1">
    <location>
        <begin position="673"/>
        <end position="683"/>
    </location>
</feature>
<feature type="compositionally biased region" description="Pro residues" evidence="1">
    <location>
        <begin position="293"/>
        <end position="305"/>
    </location>
</feature>
<dbReference type="EMBL" id="CAUYUJ010014483">
    <property type="protein sequence ID" value="CAK0841815.1"/>
    <property type="molecule type" value="Genomic_DNA"/>
</dbReference>